<evidence type="ECO:0008006" key="3">
    <source>
        <dbReference type="Google" id="ProtNLM"/>
    </source>
</evidence>
<evidence type="ECO:0000313" key="2">
    <source>
        <dbReference type="Proteomes" id="UP001174909"/>
    </source>
</evidence>
<gene>
    <name evidence="1" type="ORF">GBAR_LOCUS2350</name>
</gene>
<dbReference type="Gene3D" id="3.40.50.1820">
    <property type="entry name" value="alpha/beta hydrolase"/>
    <property type="match status" value="1"/>
</dbReference>
<dbReference type="InterPro" id="IPR029058">
    <property type="entry name" value="AB_hydrolase_fold"/>
</dbReference>
<evidence type="ECO:0000313" key="1">
    <source>
        <dbReference type="EMBL" id="CAI7998172.1"/>
    </source>
</evidence>
<name>A0AA35VYI0_GEOBA</name>
<protein>
    <recommendedName>
        <fullName evidence="3">Serine aminopeptidase S33 domain-containing protein</fullName>
    </recommendedName>
</protein>
<comment type="caution">
    <text evidence="1">The sequence shown here is derived from an EMBL/GenBank/DDBJ whole genome shotgun (WGS) entry which is preliminary data.</text>
</comment>
<accession>A0AA35VYI0</accession>
<dbReference type="EMBL" id="CASHTH010000343">
    <property type="protein sequence ID" value="CAI7998172.1"/>
    <property type="molecule type" value="Genomic_DNA"/>
</dbReference>
<dbReference type="Proteomes" id="UP001174909">
    <property type="component" value="Unassembled WGS sequence"/>
</dbReference>
<dbReference type="AlphaFoldDB" id="A0AA35VYI0"/>
<organism evidence="1 2">
    <name type="scientific">Geodia barretti</name>
    <name type="common">Barrett's horny sponge</name>
    <dbReference type="NCBI Taxonomy" id="519541"/>
    <lineage>
        <taxon>Eukaryota</taxon>
        <taxon>Metazoa</taxon>
        <taxon>Porifera</taxon>
        <taxon>Demospongiae</taxon>
        <taxon>Heteroscleromorpha</taxon>
        <taxon>Tetractinellida</taxon>
        <taxon>Astrophorina</taxon>
        <taxon>Geodiidae</taxon>
        <taxon>Geodia</taxon>
    </lineage>
</organism>
<keyword evidence="2" id="KW-1185">Reference proteome</keyword>
<dbReference type="SUPFAM" id="SSF53474">
    <property type="entry name" value="alpha/beta-Hydrolases"/>
    <property type="match status" value="1"/>
</dbReference>
<reference evidence="1" key="1">
    <citation type="submission" date="2023-03" db="EMBL/GenBank/DDBJ databases">
        <authorList>
            <person name="Steffen K."/>
            <person name="Cardenas P."/>
        </authorList>
    </citation>
    <scope>NUCLEOTIDE SEQUENCE</scope>
</reference>
<sequence>MTTVDYSILDNLQGSARSFYPQRHWTETPEAAVDYVITVEDGVELSSRFYAVGKENPTVLFFYGNGETAAGYDVIAPLYNQIGANFFVADYRGYGASGGSPAFSTMLSDARQVWTGCAGP</sequence>
<proteinExistence type="predicted"/>